<sequence>MQKGKIIKEIIGKVLEPEGFVFDKEIEKWGFLKEFKNSKSEIARQTVAFYFSNYKRKIFMVISCFSGGFDSYRINRFVPGCIDDGIEYSKDKEFKKVIETYADILKQYGLDFLKKIAEPQKSDYFRQEDYNKLFDDNESLAQKFIIEQQINLEHITIADAVKLMKDMLTEKQSRRFEDCREFFLEMAAFYGCVVIKTYPCKWVMEDFKTHAVCTLEIESEITKSLFVTKEIYFAWKKSVDRLDSLIIS</sequence>
<proteinExistence type="predicted"/>
<name>A0ABU4GL18_9CLOT</name>
<accession>A0ABU4GL18</accession>
<organism evidence="1 2">
    <name type="scientific">Clostridium boliviensis</name>
    <dbReference type="NCBI Taxonomy" id="318465"/>
    <lineage>
        <taxon>Bacteria</taxon>
        <taxon>Bacillati</taxon>
        <taxon>Bacillota</taxon>
        <taxon>Clostridia</taxon>
        <taxon>Eubacteriales</taxon>
        <taxon>Clostridiaceae</taxon>
        <taxon>Clostridium</taxon>
    </lineage>
</organism>
<reference evidence="1 2" key="1">
    <citation type="submission" date="2023-10" db="EMBL/GenBank/DDBJ databases">
        <title>A novel Glycoside Hydrolase 43-Like Enzyme from Clostrdium boliviensis is an Endo-xylanase, and a Candidate for Xylooligosaccharides Production from Different Xylan Substrates.</title>
        <authorList>
            <person name="Alvarez M.T."/>
            <person name="Rocabado-Villegas L.R."/>
            <person name="Salas-Veizaga D.M."/>
            <person name="Linares-Pasten J.A."/>
            <person name="Gudmundsdottir E.E."/>
            <person name="Hreggvidsson G.O."/>
            <person name="Adlercreutz P."/>
            <person name="Nordberg Karlsson E."/>
        </authorList>
    </citation>
    <scope>NUCLEOTIDE SEQUENCE [LARGE SCALE GENOMIC DNA]</scope>
    <source>
        <strain evidence="1 2">E-1</strain>
    </source>
</reference>
<evidence type="ECO:0000313" key="2">
    <source>
        <dbReference type="Proteomes" id="UP001276854"/>
    </source>
</evidence>
<protein>
    <recommendedName>
        <fullName evidence="3">DUF4304 domain-containing protein</fullName>
    </recommendedName>
</protein>
<gene>
    <name evidence="1" type="ORF">RZO55_08625</name>
</gene>
<evidence type="ECO:0000313" key="1">
    <source>
        <dbReference type="EMBL" id="MDW2797638.1"/>
    </source>
</evidence>
<comment type="caution">
    <text evidence="1">The sequence shown here is derived from an EMBL/GenBank/DDBJ whole genome shotgun (WGS) entry which is preliminary data.</text>
</comment>
<dbReference type="EMBL" id="JAWONS010000124">
    <property type="protein sequence ID" value="MDW2797638.1"/>
    <property type="molecule type" value="Genomic_DNA"/>
</dbReference>
<keyword evidence="2" id="KW-1185">Reference proteome</keyword>
<dbReference type="Proteomes" id="UP001276854">
    <property type="component" value="Unassembled WGS sequence"/>
</dbReference>
<dbReference type="RefSeq" id="WP_318063885.1">
    <property type="nucleotide sequence ID" value="NZ_JAWONS010000124.1"/>
</dbReference>
<evidence type="ECO:0008006" key="3">
    <source>
        <dbReference type="Google" id="ProtNLM"/>
    </source>
</evidence>